<keyword evidence="10" id="KW-1133">Transmembrane helix</keyword>
<evidence type="ECO:0000256" key="2">
    <source>
        <dbReference type="ARBA" id="ARBA00010617"/>
    </source>
</evidence>
<proteinExistence type="inferred from homology"/>
<keyword evidence="4 8" id="KW-0479">Metal-binding</keyword>
<evidence type="ECO:0000256" key="8">
    <source>
        <dbReference type="PIRSR" id="PIRSR602401-1"/>
    </source>
</evidence>
<reference evidence="11" key="1">
    <citation type="submission" date="2022-08" db="EMBL/GenBank/DDBJ databases">
        <title>A Global Phylogenomic Analysis of the Shiitake Genus Lentinula.</title>
        <authorList>
            <consortium name="DOE Joint Genome Institute"/>
            <person name="Sierra-Patev S."/>
            <person name="Min B."/>
            <person name="Naranjo-Ortiz M."/>
            <person name="Looney B."/>
            <person name="Konkel Z."/>
            <person name="Slot J.C."/>
            <person name="Sakamoto Y."/>
            <person name="Steenwyk J.L."/>
            <person name="Rokas A."/>
            <person name="Carro J."/>
            <person name="Camarero S."/>
            <person name="Ferreira P."/>
            <person name="Molpeceres G."/>
            <person name="Ruiz-Duenas F.J."/>
            <person name="Serrano A."/>
            <person name="Henrissat B."/>
            <person name="Drula E."/>
            <person name="Hughes K.W."/>
            <person name="Mata J.L."/>
            <person name="Ishikawa N.K."/>
            <person name="Vargas-Isla R."/>
            <person name="Ushijima S."/>
            <person name="Smith C.A."/>
            <person name="Ahrendt S."/>
            <person name="Andreopoulos W."/>
            <person name="He G."/>
            <person name="Labutti K."/>
            <person name="Lipzen A."/>
            <person name="Ng V."/>
            <person name="Riley R."/>
            <person name="Sandor L."/>
            <person name="Barry K."/>
            <person name="Martinez A.T."/>
            <person name="Xiao Y."/>
            <person name="Gibbons J.G."/>
            <person name="Terashima K."/>
            <person name="Grigoriev I.V."/>
            <person name="Hibbett D.S."/>
        </authorList>
    </citation>
    <scope>NUCLEOTIDE SEQUENCE</scope>
    <source>
        <strain evidence="11">JLM2183</strain>
    </source>
</reference>
<dbReference type="PANTHER" id="PTHR24287">
    <property type="entry name" value="P450, PUTATIVE (EUROFUNG)-RELATED"/>
    <property type="match status" value="1"/>
</dbReference>
<dbReference type="Proteomes" id="UP001150266">
    <property type="component" value="Unassembled WGS sequence"/>
</dbReference>
<protein>
    <submittedName>
        <fullName evidence="11">Cytochrome P450 monooxygenase pc-1</fullName>
    </submittedName>
</protein>
<keyword evidence="10" id="KW-0812">Transmembrane</keyword>
<name>A0A9W9DXI9_9AGAR</name>
<dbReference type="InterPro" id="IPR002401">
    <property type="entry name" value="Cyt_P450_E_grp-I"/>
</dbReference>
<dbReference type="InterPro" id="IPR047146">
    <property type="entry name" value="Cyt_P450_E_CYP52_fungi"/>
</dbReference>
<evidence type="ECO:0000256" key="10">
    <source>
        <dbReference type="SAM" id="Phobius"/>
    </source>
</evidence>
<dbReference type="GO" id="GO:0020037">
    <property type="term" value="F:heme binding"/>
    <property type="evidence" value="ECO:0007669"/>
    <property type="project" value="InterPro"/>
</dbReference>
<organism evidence="11 12">
    <name type="scientific">Lentinula aciculospora</name>
    <dbReference type="NCBI Taxonomy" id="153920"/>
    <lineage>
        <taxon>Eukaryota</taxon>
        <taxon>Fungi</taxon>
        <taxon>Dikarya</taxon>
        <taxon>Basidiomycota</taxon>
        <taxon>Agaricomycotina</taxon>
        <taxon>Agaricomycetes</taxon>
        <taxon>Agaricomycetidae</taxon>
        <taxon>Agaricales</taxon>
        <taxon>Marasmiineae</taxon>
        <taxon>Omphalotaceae</taxon>
        <taxon>Lentinula</taxon>
    </lineage>
</organism>
<keyword evidence="10" id="KW-0472">Membrane</keyword>
<dbReference type="CDD" id="cd11063">
    <property type="entry name" value="CYP52"/>
    <property type="match status" value="1"/>
</dbReference>
<dbReference type="PRINTS" id="PR00463">
    <property type="entry name" value="EP450I"/>
</dbReference>
<evidence type="ECO:0000256" key="7">
    <source>
        <dbReference type="ARBA" id="ARBA00023033"/>
    </source>
</evidence>
<dbReference type="InterPro" id="IPR036396">
    <property type="entry name" value="Cyt_P450_sf"/>
</dbReference>
<dbReference type="OrthoDB" id="1470350at2759"/>
<comment type="similarity">
    <text evidence="2 9">Belongs to the cytochrome P450 family.</text>
</comment>
<dbReference type="PRINTS" id="PR00385">
    <property type="entry name" value="P450"/>
</dbReference>
<sequence>MTIFTPGVVAITRTLALPGIFAVGTVAVRRFLEKYGGLVLPTWLFATIYVLSPPVLITCRILVRDWRQRRDAAALGARIAPRVKGKWFANLGLLKMMMNNYYRGYPADGLFNIMEHQGPVFNMNILWQNMVFTCQPEHIQLILATDFGNYVKGERFQRNMSSVLGSGVFNSDGDMWKFHRSMTRPFFSRDKIIHFDMFDRHADSAISLMKARFRAGYAVDFQDLIGRFTLDSATEFLLGSCVNSLTAGLPYPHNVAPNVVFDSSTSNAGTLLSPNGTAFSLARNFSNALLDAQEAVSARERFSMIWPMLEIHKDKTEKPMKVLNGFIQPIVNEAVAKMRSQKECGEMKGPDEEEKETLLDQLVKQTDDPVVLKDETLNILIAGRDTTAATLTFVVYFLSMYPDTMDRLREEIFEKVGPSKRPTYDDIRDMKFLRAVINETLRLYPVVPFNIRECTNATTWPSPDPTQPPIYIPAGAIVPWSVFMMHRRKDLWGPDAEVFDPDRFLDDRLKTYLVPRPFIFLPFNAGARICLGQQFAYNEMSFILVRLIQNFTSFTHFPELSPPEFQVPPEWKSFPGRKGIDKFFPKMTLTMYSGGGLWIKAQEAE</sequence>
<feature type="transmembrane region" description="Helical" evidence="10">
    <location>
        <begin position="40"/>
        <end position="63"/>
    </location>
</feature>
<dbReference type="GO" id="GO:0016705">
    <property type="term" value="F:oxidoreductase activity, acting on paired donors, with incorporation or reduction of molecular oxygen"/>
    <property type="evidence" value="ECO:0007669"/>
    <property type="project" value="InterPro"/>
</dbReference>
<evidence type="ECO:0000256" key="1">
    <source>
        <dbReference type="ARBA" id="ARBA00001971"/>
    </source>
</evidence>
<keyword evidence="12" id="KW-1185">Reference proteome</keyword>
<dbReference type="AlphaFoldDB" id="A0A9W9DXI9"/>
<feature type="binding site" description="axial binding residue" evidence="8">
    <location>
        <position position="530"/>
    </location>
    <ligand>
        <name>heme</name>
        <dbReference type="ChEBI" id="CHEBI:30413"/>
    </ligand>
    <ligandPart>
        <name>Fe</name>
        <dbReference type="ChEBI" id="CHEBI:18248"/>
    </ligandPart>
</feature>
<dbReference type="GO" id="GO:0004497">
    <property type="term" value="F:monooxygenase activity"/>
    <property type="evidence" value="ECO:0007669"/>
    <property type="project" value="UniProtKB-KW"/>
</dbReference>
<evidence type="ECO:0000256" key="3">
    <source>
        <dbReference type="ARBA" id="ARBA00022617"/>
    </source>
</evidence>
<dbReference type="PANTHER" id="PTHR24287:SF1">
    <property type="entry name" value="P450, PUTATIVE (EUROFUNG)-RELATED"/>
    <property type="match status" value="1"/>
</dbReference>
<dbReference type="SUPFAM" id="SSF48264">
    <property type="entry name" value="Cytochrome P450"/>
    <property type="match status" value="1"/>
</dbReference>
<dbReference type="EMBL" id="JAOTPV010000001">
    <property type="protein sequence ID" value="KAJ4490749.1"/>
    <property type="molecule type" value="Genomic_DNA"/>
</dbReference>
<dbReference type="Pfam" id="PF00067">
    <property type="entry name" value="p450"/>
    <property type="match status" value="1"/>
</dbReference>
<evidence type="ECO:0000313" key="11">
    <source>
        <dbReference type="EMBL" id="KAJ4490749.1"/>
    </source>
</evidence>
<comment type="caution">
    <text evidence="11">The sequence shown here is derived from an EMBL/GenBank/DDBJ whole genome shotgun (WGS) entry which is preliminary data.</text>
</comment>
<keyword evidence="6 8" id="KW-0408">Iron</keyword>
<comment type="cofactor">
    <cofactor evidence="1 8">
        <name>heme</name>
        <dbReference type="ChEBI" id="CHEBI:30413"/>
    </cofactor>
</comment>
<evidence type="ECO:0000256" key="5">
    <source>
        <dbReference type="ARBA" id="ARBA00023002"/>
    </source>
</evidence>
<evidence type="ECO:0000313" key="12">
    <source>
        <dbReference type="Proteomes" id="UP001150266"/>
    </source>
</evidence>
<keyword evidence="7 9" id="KW-0503">Monooxygenase</keyword>
<keyword evidence="5 9" id="KW-0560">Oxidoreductase</keyword>
<evidence type="ECO:0000256" key="6">
    <source>
        <dbReference type="ARBA" id="ARBA00023004"/>
    </source>
</evidence>
<dbReference type="Gene3D" id="1.10.630.10">
    <property type="entry name" value="Cytochrome P450"/>
    <property type="match status" value="1"/>
</dbReference>
<dbReference type="GO" id="GO:0005506">
    <property type="term" value="F:iron ion binding"/>
    <property type="evidence" value="ECO:0007669"/>
    <property type="project" value="InterPro"/>
</dbReference>
<dbReference type="PROSITE" id="PS00086">
    <property type="entry name" value="CYTOCHROME_P450"/>
    <property type="match status" value="1"/>
</dbReference>
<keyword evidence="3 8" id="KW-0349">Heme</keyword>
<dbReference type="InterPro" id="IPR017972">
    <property type="entry name" value="Cyt_P450_CS"/>
</dbReference>
<evidence type="ECO:0000256" key="4">
    <source>
        <dbReference type="ARBA" id="ARBA00022723"/>
    </source>
</evidence>
<gene>
    <name evidence="11" type="ORF">J3R30DRAFT_3277693</name>
</gene>
<dbReference type="InterPro" id="IPR001128">
    <property type="entry name" value="Cyt_P450"/>
</dbReference>
<evidence type="ECO:0000256" key="9">
    <source>
        <dbReference type="RuleBase" id="RU000461"/>
    </source>
</evidence>
<accession>A0A9W9DXI9</accession>